<dbReference type="RefSeq" id="XP_045271728.1">
    <property type="nucleotide sequence ID" value="XM_045415889.1"/>
</dbReference>
<protein>
    <recommendedName>
        <fullName evidence="4">BZIP domain-containing protein</fullName>
    </recommendedName>
</protein>
<dbReference type="EMBL" id="EQ999973">
    <property type="protein sequence ID" value="EEQ83567.2"/>
    <property type="molecule type" value="Genomic_DNA"/>
</dbReference>
<evidence type="ECO:0000313" key="2">
    <source>
        <dbReference type="EMBL" id="EEQ83567.2"/>
    </source>
</evidence>
<organism evidence="2 3">
    <name type="scientific">Ajellomyces dermatitidis (strain ER-3 / ATCC MYA-2586)</name>
    <name type="common">Blastomyces dermatitidis</name>
    <dbReference type="NCBI Taxonomy" id="559297"/>
    <lineage>
        <taxon>Eukaryota</taxon>
        <taxon>Fungi</taxon>
        <taxon>Dikarya</taxon>
        <taxon>Ascomycota</taxon>
        <taxon>Pezizomycotina</taxon>
        <taxon>Eurotiomycetes</taxon>
        <taxon>Eurotiomycetidae</taxon>
        <taxon>Onygenales</taxon>
        <taxon>Ajellomycetaceae</taxon>
        <taxon>Blastomyces</taxon>
    </lineage>
</organism>
<dbReference type="InterPro" id="IPR052635">
    <property type="entry name" value="Sec_Metab_Biosynth_Reg"/>
</dbReference>
<proteinExistence type="predicted"/>
<feature type="compositionally biased region" description="Polar residues" evidence="1">
    <location>
        <begin position="235"/>
        <end position="246"/>
    </location>
</feature>
<dbReference type="GeneID" id="69023147"/>
<evidence type="ECO:0000256" key="1">
    <source>
        <dbReference type="SAM" id="MobiDB-lite"/>
    </source>
</evidence>
<evidence type="ECO:0000313" key="3">
    <source>
        <dbReference type="Proteomes" id="UP000002039"/>
    </source>
</evidence>
<feature type="region of interest" description="Disordered" evidence="1">
    <location>
        <begin position="235"/>
        <end position="279"/>
    </location>
</feature>
<keyword evidence="3" id="KW-1185">Reference proteome</keyword>
<dbReference type="PANTHER" id="PTHR39607">
    <property type="entry name" value="XANTHOCILLIN BIOSYNTHESIS CLUSTER TRANSCRIPTION FACTOR XANC-RELATED"/>
    <property type="match status" value="1"/>
</dbReference>
<sequence>MNAQTQQDFLPTHGQYAPQYSDQVEVEEQISYSGNSMTSDPVTPAPEGFPYVKEFDQLMECYVRKSTKRPLIPSKEAGLIKEVLLNSEDTSRVSAKFRDWVKKSFTLKPNNNQTQKKEHLICSNGKPIVIQEKFFKVLTRAHQQCQHKGQTKTAAQARKTYSRIPEKLVAQFIGICPTCKSAVSSAFSASAHPNEDWTKISDLAGQRRIQNRIAQRKYRKKLEQQHVESLKQNIASSSASLGQSNRKLIPAPSKVKKSQSSSQQPLTMEKNKATDDQNTSMMMVPTESQEEQDVSMFSDQSILQLFASSSLTFADESYSSNYSYSQYSQESTYCLV</sequence>
<accession>A0ABP2EQI6</accession>
<evidence type="ECO:0008006" key="4">
    <source>
        <dbReference type="Google" id="ProtNLM"/>
    </source>
</evidence>
<dbReference type="PANTHER" id="PTHR39607:SF1">
    <property type="entry name" value="B-ZIP TRANSCRIPTION FACTOR (EUROFUNG)"/>
    <property type="match status" value="1"/>
</dbReference>
<reference evidence="3" key="1">
    <citation type="journal article" date="2015" name="PLoS Genet.">
        <title>The dynamic genome and transcriptome of the human fungal pathogen Blastomyces and close relative Emmonsia.</title>
        <authorList>
            <person name="Munoz J.F."/>
            <person name="Gauthier G.M."/>
            <person name="Desjardins C.A."/>
            <person name="Gallo J.E."/>
            <person name="Holder J."/>
            <person name="Sullivan T.D."/>
            <person name="Marty A.J."/>
            <person name="Carmen J.C."/>
            <person name="Chen Z."/>
            <person name="Ding L."/>
            <person name="Gujja S."/>
            <person name="Magrini V."/>
            <person name="Misas E."/>
            <person name="Mitreva M."/>
            <person name="Priest M."/>
            <person name="Saif S."/>
            <person name="Whiston E.A."/>
            <person name="Young S."/>
            <person name="Zeng Q."/>
            <person name="Goldman W.E."/>
            <person name="Mardis E.R."/>
            <person name="Taylor J.W."/>
            <person name="McEwen J.G."/>
            <person name="Clay O.K."/>
            <person name="Klein B.S."/>
            <person name="Cuomo C.A."/>
        </authorList>
    </citation>
    <scope>NUCLEOTIDE SEQUENCE [LARGE SCALE GENOMIC DNA]</scope>
    <source>
        <strain evidence="3">ER-3 / ATCC MYA-2586</strain>
    </source>
</reference>
<gene>
    <name evidence="2" type="ORF">BDCG_00372</name>
</gene>
<dbReference type="Proteomes" id="UP000002039">
    <property type="component" value="Unassembled WGS sequence"/>
</dbReference>
<name>A0ABP2EQI6_AJEDR</name>
<dbReference type="CDD" id="cd14688">
    <property type="entry name" value="bZIP_YAP"/>
    <property type="match status" value="1"/>
</dbReference>